<dbReference type="GO" id="GO:0003700">
    <property type="term" value="F:DNA-binding transcription factor activity"/>
    <property type="evidence" value="ECO:0007669"/>
    <property type="project" value="TreeGrafter"/>
</dbReference>
<dbReference type="PATRIC" id="fig|1423804.4.peg.518"/>
<evidence type="ECO:0008006" key="3">
    <source>
        <dbReference type="Google" id="ProtNLM"/>
    </source>
</evidence>
<dbReference type="PROSITE" id="PS51197">
    <property type="entry name" value="HTH_RRF2_2"/>
    <property type="match status" value="1"/>
</dbReference>
<keyword evidence="2" id="KW-1185">Reference proteome</keyword>
<organism evidence="1 2">
    <name type="scientific">Secundilactobacillus similis DSM 23365 = JCM 2765</name>
    <dbReference type="NCBI Taxonomy" id="1423804"/>
    <lineage>
        <taxon>Bacteria</taxon>
        <taxon>Bacillati</taxon>
        <taxon>Bacillota</taxon>
        <taxon>Bacilli</taxon>
        <taxon>Lactobacillales</taxon>
        <taxon>Lactobacillaceae</taxon>
        <taxon>Secundilactobacillus</taxon>
    </lineage>
</organism>
<dbReference type="Proteomes" id="UP000051442">
    <property type="component" value="Unassembled WGS sequence"/>
</dbReference>
<evidence type="ECO:0000313" key="1">
    <source>
        <dbReference type="EMBL" id="KRN25008.1"/>
    </source>
</evidence>
<dbReference type="EMBL" id="AYZM01000079">
    <property type="protein sequence ID" value="KRN25008.1"/>
    <property type="molecule type" value="Genomic_DNA"/>
</dbReference>
<dbReference type="PANTHER" id="PTHR33221:SF15">
    <property type="entry name" value="HTH-TYPE TRANSCRIPTIONAL REGULATOR YWGB-RELATED"/>
    <property type="match status" value="1"/>
</dbReference>
<dbReference type="RefSeq" id="WP_057151861.1">
    <property type="nucleotide sequence ID" value="NZ_AYZM01000079.1"/>
</dbReference>
<dbReference type="Gene3D" id="1.10.10.10">
    <property type="entry name" value="Winged helix-like DNA-binding domain superfamily/Winged helix DNA-binding domain"/>
    <property type="match status" value="1"/>
</dbReference>
<reference evidence="1 2" key="1">
    <citation type="journal article" date="2015" name="Genome Announc.">
        <title>Expanding the biotechnology potential of lactobacilli through comparative genomics of 213 strains and associated genera.</title>
        <authorList>
            <person name="Sun Z."/>
            <person name="Harris H.M."/>
            <person name="McCann A."/>
            <person name="Guo C."/>
            <person name="Argimon S."/>
            <person name="Zhang W."/>
            <person name="Yang X."/>
            <person name="Jeffery I.B."/>
            <person name="Cooney J.C."/>
            <person name="Kagawa T.F."/>
            <person name="Liu W."/>
            <person name="Song Y."/>
            <person name="Salvetti E."/>
            <person name="Wrobel A."/>
            <person name="Rasinkangas P."/>
            <person name="Parkhill J."/>
            <person name="Rea M.C."/>
            <person name="O'Sullivan O."/>
            <person name="Ritari J."/>
            <person name="Douillard F.P."/>
            <person name="Paul Ross R."/>
            <person name="Yang R."/>
            <person name="Briner A.E."/>
            <person name="Felis G.E."/>
            <person name="de Vos W.M."/>
            <person name="Barrangou R."/>
            <person name="Klaenhammer T.R."/>
            <person name="Caufield P.W."/>
            <person name="Cui Y."/>
            <person name="Zhang H."/>
            <person name="O'Toole P.W."/>
        </authorList>
    </citation>
    <scope>NUCLEOTIDE SEQUENCE [LARGE SCALE GENOMIC DNA]</scope>
    <source>
        <strain evidence="1 2">DSM 23365</strain>
    </source>
</reference>
<dbReference type="OrthoDB" id="213028at2"/>
<accession>A0A0R2F9M0</accession>
<comment type="caution">
    <text evidence="1">The sequence shown here is derived from an EMBL/GenBank/DDBJ whole genome shotgun (WGS) entry which is preliminary data.</text>
</comment>
<gene>
    <name evidence="1" type="ORF">FD14_GL000480</name>
</gene>
<dbReference type="InterPro" id="IPR036388">
    <property type="entry name" value="WH-like_DNA-bd_sf"/>
</dbReference>
<protein>
    <recommendedName>
        <fullName evidence="3">Transcriptional regulator</fullName>
    </recommendedName>
</protein>
<dbReference type="InterPro" id="IPR000944">
    <property type="entry name" value="Tscrpt_reg_Rrf2"/>
</dbReference>
<dbReference type="AlphaFoldDB" id="A0A0R2F9M0"/>
<dbReference type="SUPFAM" id="SSF46785">
    <property type="entry name" value="Winged helix' DNA-binding domain"/>
    <property type="match status" value="1"/>
</dbReference>
<sequence>MKYSHKLSDAVHVLAYIEICQGEFDLSSNAIALSINSNPSLVRRLMSSLVKAGLLTSRPGVVKPSLAKSPADITLLDVYYAIDEDHNLLHIDDKTNMDCPVGANIQGTLEEAYAKVQADAERSMAQITLAQLVDDLRVRRAKWEMDTQRRTQETE</sequence>
<proteinExistence type="predicted"/>
<evidence type="ECO:0000313" key="2">
    <source>
        <dbReference type="Proteomes" id="UP000051442"/>
    </source>
</evidence>
<dbReference type="STRING" id="1423804.FD14_GL000480"/>
<dbReference type="InterPro" id="IPR036390">
    <property type="entry name" value="WH_DNA-bd_sf"/>
</dbReference>
<name>A0A0R2F9M0_9LACO</name>
<dbReference type="PANTHER" id="PTHR33221">
    <property type="entry name" value="WINGED HELIX-TURN-HELIX TRANSCRIPTIONAL REGULATOR, RRF2 FAMILY"/>
    <property type="match status" value="1"/>
</dbReference>
<dbReference type="GO" id="GO:0005829">
    <property type="term" value="C:cytosol"/>
    <property type="evidence" value="ECO:0007669"/>
    <property type="project" value="TreeGrafter"/>
</dbReference>
<dbReference type="Pfam" id="PF02082">
    <property type="entry name" value="Rrf2"/>
    <property type="match status" value="1"/>
</dbReference>